<dbReference type="SUPFAM" id="SSF48230">
    <property type="entry name" value="Chondroitin AC/alginate lyase"/>
    <property type="match status" value="1"/>
</dbReference>
<protein>
    <recommendedName>
        <fullName evidence="3">Heparinase II/III-like C-terminal domain-containing protein</fullName>
    </recommendedName>
</protein>
<sequence length="590" mass="63237">MATGAAGMEAPDPRTEAVGPTTHATLPGLPPAWTKRTVLRAKAGAALRRLRLKLAGSRLSVATLGRAPSAVALNVQPDPFPGSVDEANALFQGRYRFAGQLLLSPHQTPWTLGGASAEWQEALHDFHWLRHFSAAGGDAAGRQARMLLDGWLKRYGRFDAHWWRPDLAGRRVMAWVSHLPLLLDGADLPLREALLESLVRHLRYLGRTDKGMAPGPGKVVALVGLALGNLALGQWGRPLARSLRRLDDALSGLVLPDGGLPSRNPSDHLAVLEALVRMREALAAAGQMPSVAFTRALDRLAPALRFFRLGDGRLASFNGGRPGDIARIEQVLALAAPRGKAPGRLPHIGYERVEGRRFALIVDVGAPPPPGHAAEAHTAPLAFEMSSGRDRLIVSCGAAPGLDENWQRVGRSTAAHSTLTLDDQNAWVSVADFDIGLRPSLPAMVTTATRNEADGQVWIEASHSGYGPRLGLVHRRALWLDPEGGEIRGEDRIEPRGRTPGRSLAFALRFHLAPDVRASLTGDGTGILLRTPGGDGWQFRALGGHLALEESVSIANPGPPRRAEQMVVGGSLDAGRVVLRWGLKRLDAKA</sequence>
<name>A0A317DZV3_9PROT</name>
<dbReference type="InterPro" id="IPR008929">
    <property type="entry name" value="Chondroitin_lyas"/>
</dbReference>
<keyword evidence="5" id="KW-1185">Reference proteome</keyword>
<dbReference type="Gene3D" id="1.50.10.100">
    <property type="entry name" value="Chondroitin AC/alginate lyase"/>
    <property type="match status" value="1"/>
</dbReference>
<evidence type="ECO:0000256" key="1">
    <source>
        <dbReference type="ARBA" id="ARBA00004196"/>
    </source>
</evidence>
<dbReference type="Pfam" id="PF07940">
    <property type="entry name" value="Hepar_II_III_C"/>
    <property type="match status" value="1"/>
</dbReference>
<reference evidence="4 5" key="1">
    <citation type="submission" date="2018-05" db="EMBL/GenBank/DDBJ databases">
        <title>Zavarzinia sp. HR-AS.</title>
        <authorList>
            <person name="Lee Y."/>
            <person name="Jeon C.O."/>
        </authorList>
    </citation>
    <scope>NUCLEOTIDE SEQUENCE [LARGE SCALE GENOMIC DNA]</scope>
    <source>
        <strain evidence="4 5">HR-AS</strain>
    </source>
</reference>
<dbReference type="InterPro" id="IPR012480">
    <property type="entry name" value="Hepar_II_III_C"/>
</dbReference>
<evidence type="ECO:0000313" key="5">
    <source>
        <dbReference type="Proteomes" id="UP000245461"/>
    </source>
</evidence>
<organism evidence="4 5">
    <name type="scientific">Zavarzinia aquatilis</name>
    <dbReference type="NCBI Taxonomy" id="2211142"/>
    <lineage>
        <taxon>Bacteria</taxon>
        <taxon>Pseudomonadati</taxon>
        <taxon>Pseudomonadota</taxon>
        <taxon>Alphaproteobacteria</taxon>
        <taxon>Rhodospirillales</taxon>
        <taxon>Zavarziniaceae</taxon>
        <taxon>Zavarzinia</taxon>
    </lineage>
</organism>
<proteinExistence type="predicted"/>
<dbReference type="AlphaFoldDB" id="A0A317DZV3"/>
<comment type="caution">
    <text evidence="4">The sequence shown here is derived from an EMBL/GenBank/DDBJ whole genome shotgun (WGS) entry which is preliminary data.</text>
</comment>
<evidence type="ECO:0000313" key="4">
    <source>
        <dbReference type="EMBL" id="PWR20347.1"/>
    </source>
</evidence>
<dbReference type="Proteomes" id="UP000245461">
    <property type="component" value="Unassembled WGS sequence"/>
</dbReference>
<comment type="subcellular location">
    <subcellularLocation>
        <location evidence="1">Cell envelope</location>
    </subcellularLocation>
</comment>
<gene>
    <name evidence="4" type="ORF">DKG74_15175</name>
</gene>
<feature type="domain" description="Heparinase II/III-like C-terminal" evidence="3">
    <location>
        <begin position="338"/>
        <end position="581"/>
    </location>
</feature>
<dbReference type="GO" id="GO:0016829">
    <property type="term" value="F:lyase activity"/>
    <property type="evidence" value="ECO:0007669"/>
    <property type="project" value="InterPro"/>
</dbReference>
<accession>A0A317DZV3</accession>
<evidence type="ECO:0000256" key="2">
    <source>
        <dbReference type="SAM" id="MobiDB-lite"/>
    </source>
</evidence>
<dbReference type="Gene3D" id="2.70.98.70">
    <property type="match status" value="1"/>
</dbReference>
<dbReference type="OrthoDB" id="9787373at2"/>
<feature type="region of interest" description="Disordered" evidence="2">
    <location>
        <begin position="1"/>
        <end position="29"/>
    </location>
</feature>
<dbReference type="GO" id="GO:0030313">
    <property type="term" value="C:cell envelope"/>
    <property type="evidence" value="ECO:0007669"/>
    <property type="project" value="UniProtKB-SubCell"/>
</dbReference>
<dbReference type="EMBL" id="QGLE01000009">
    <property type="protein sequence ID" value="PWR20347.1"/>
    <property type="molecule type" value="Genomic_DNA"/>
</dbReference>
<evidence type="ECO:0000259" key="3">
    <source>
        <dbReference type="Pfam" id="PF07940"/>
    </source>
</evidence>